<dbReference type="Proteomes" id="UP000217895">
    <property type="component" value="Chromosome"/>
</dbReference>
<evidence type="ECO:0000313" key="5">
    <source>
        <dbReference type="EMBL" id="BAY58715.1"/>
    </source>
</evidence>
<keyword evidence="6" id="KW-1185">Reference proteome</keyword>
<accession>A0A1Z4JPK8</accession>
<proteinExistence type="inferred from homology"/>
<dbReference type="PANTHER" id="PTHR44196:SF1">
    <property type="entry name" value="DEHYDROGENASE_REDUCTASE SDR FAMILY MEMBER 7B"/>
    <property type="match status" value="1"/>
</dbReference>
<evidence type="ECO:0000259" key="4">
    <source>
        <dbReference type="SMART" id="SM00822"/>
    </source>
</evidence>
<dbReference type="PRINTS" id="PR00081">
    <property type="entry name" value="GDHRDH"/>
</dbReference>
<reference evidence="5 6" key="1">
    <citation type="submission" date="2017-06" db="EMBL/GenBank/DDBJ databases">
        <title>Genome sequencing of cyanobaciteial culture collection at National Institute for Environmental Studies (NIES).</title>
        <authorList>
            <person name="Hirose Y."/>
            <person name="Shimura Y."/>
            <person name="Fujisawa T."/>
            <person name="Nakamura Y."/>
            <person name="Kawachi M."/>
        </authorList>
    </citation>
    <scope>NUCLEOTIDE SEQUENCE [LARGE SCALE GENOMIC DNA]</scope>
    <source>
        <strain evidence="5 6">NIES-2135</strain>
    </source>
</reference>
<dbReference type="NCBIfam" id="NF004825">
    <property type="entry name" value="PRK06181.1"/>
    <property type="match status" value="1"/>
</dbReference>
<evidence type="ECO:0000256" key="1">
    <source>
        <dbReference type="ARBA" id="ARBA00006484"/>
    </source>
</evidence>
<dbReference type="InterPro" id="IPR036291">
    <property type="entry name" value="NAD(P)-bd_dom_sf"/>
</dbReference>
<dbReference type="GO" id="GO:0016491">
    <property type="term" value="F:oxidoreductase activity"/>
    <property type="evidence" value="ECO:0007669"/>
    <property type="project" value="UniProtKB-KW"/>
</dbReference>
<comment type="similarity">
    <text evidence="1 3">Belongs to the short-chain dehydrogenases/reductases (SDR) family.</text>
</comment>
<dbReference type="SUPFAM" id="SSF51735">
    <property type="entry name" value="NAD(P)-binding Rossmann-fold domains"/>
    <property type="match status" value="1"/>
</dbReference>
<dbReference type="PANTHER" id="PTHR44196">
    <property type="entry name" value="DEHYDROGENASE/REDUCTASE SDR FAMILY MEMBER 7B"/>
    <property type="match status" value="1"/>
</dbReference>
<protein>
    <submittedName>
        <fullName evidence="5">Short chain dehydrogenase</fullName>
    </submittedName>
</protein>
<name>A0A1Z4JPK8_LEPBY</name>
<gene>
    <name evidence="5" type="ORF">NIES2135_55880</name>
</gene>
<dbReference type="InterPro" id="IPR020904">
    <property type="entry name" value="Sc_DH/Rdtase_CS"/>
</dbReference>
<dbReference type="AlphaFoldDB" id="A0A1Z4JPK8"/>
<sequence length="274" mass="29383">MNFQNKTIILTGASAGIGKNLAIVLAQKGANLVLAARNSTALEETVALCIAQGGQAIAVPTDVTYPEACQKLIESAIARFGQIDCLINNAGISMICRFEEVTDLTTFDQIMRVNYLGAVYCTHSALPHLKHSQGLLVAISSLCGKTGVPTRTGYVASKHAMQGFFDTLRIELQGSGVDVLVVSPGFVATDIRERAFDGKGQLLGQSPRDEEQGTMSVEECVRQIVGAMEKRKREHLMTLKGKAIPWVKLIAPGLVDRIAAYAARVKAEKNSPLA</sequence>
<evidence type="ECO:0000256" key="2">
    <source>
        <dbReference type="ARBA" id="ARBA00023002"/>
    </source>
</evidence>
<dbReference type="Gene3D" id="3.40.50.720">
    <property type="entry name" value="NAD(P)-binding Rossmann-like Domain"/>
    <property type="match status" value="1"/>
</dbReference>
<dbReference type="InterPro" id="IPR002347">
    <property type="entry name" value="SDR_fam"/>
</dbReference>
<dbReference type="InterPro" id="IPR057326">
    <property type="entry name" value="KR_dom"/>
</dbReference>
<evidence type="ECO:0000256" key="3">
    <source>
        <dbReference type="RuleBase" id="RU000363"/>
    </source>
</evidence>
<dbReference type="GO" id="GO:0016020">
    <property type="term" value="C:membrane"/>
    <property type="evidence" value="ECO:0007669"/>
    <property type="project" value="TreeGrafter"/>
</dbReference>
<evidence type="ECO:0000313" key="6">
    <source>
        <dbReference type="Proteomes" id="UP000217895"/>
    </source>
</evidence>
<dbReference type="Pfam" id="PF00106">
    <property type="entry name" value="adh_short"/>
    <property type="match status" value="1"/>
</dbReference>
<dbReference type="EMBL" id="AP018203">
    <property type="protein sequence ID" value="BAY58715.1"/>
    <property type="molecule type" value="Genomic_DNA"/>
</dbReference>
<organism evidence="5 6">
    <name type="scientific">Leptolyngbya boryana NIES-2135</name>
    <dbReference type="NCBI Taxonomy" id="1973484"/>
    <lineage>
        <taxon>Bacteria</taxon>
        <taxon>Bacillati</taxon>
        <taxon>Cyanobacteriota</taxon>
        <taxon>Cyanophyceae</taxon>
        <taxon>Leptolyngbyales</taxon>
        <taxon>Leptolyngbyaceae</taxon>
        <taxon>Leptolyngbya group</taxon>
        <taxon>Leptolyngbya</taxon>
    </lineage>
</organism>
<dbReference type="SMART" id="SM00822">
    <property type="entry name" value="PKS_KR"/>
    <property type="match status" value="1"/>
</dbReference>
<dbReference type="PRINTS" id="PR00080">
    <property type="entry name" value="SDRFAMILY"/>
</dbReference>
<feature type="domain" description="Ketoreductase" evidence="4">
    <location>
        <begin position="6"/>
        <end position="194"/>
    </location>
</feature>
<keyword evidence="2" id="KW-0560">Oxidoreductase</keyword>
<dbReference type="PROSITE" id="PS00061">
    <property type="entry name" value="ADH_SHORT"/>
    <property type="match status" value="1"/>
</dbReference>